<dbReference type="KEGG" id="vg:26626411"/>
<dbReference type="EMBL" id="JQ067093">
    <property type="protein sequence ID" value="ALH23484.1"/>
    <property type="molecule type" value="Genomic_DNA"/>
</dbReference>
<evidence type="ECO:0000313" key="2">
    <source>
        <dbReference type="Proteomes" id="UP000203864"/>
    </source>
</evidence>
<keyword evidence="2" id="KW-1185">Reference proteome</keyword>
<organism evidence="1 2">
    <name type="scientific">Pseudomonas phage PaMx74</name>
    <dbReference type="NCBI Taxonomy" id="1175663"/>
    <lineage>
        <taxon>Viruses</taxon>
        <taxon>Duplodnaviria</taxon>
        <taxon>Heunggongvirae</taxon>
        <taxon>Uroviricota</taxon>
        <taxon>Caudoviricetes</taxon>
        <taxon>Mesyanzhinovviridae</taxon>
        <taxon>Bradleyvirinae</taxon>
        <taxon>Cinvestavvirus</taxon>
        <taxon>Cinvestavvirus PaMx74</taxon>
        <taxon>Pamexvirus PaMx74</taxon>
    </lineage>
</organism>
<dbReference type="Proteomes" id="UP000203864">
    <property type="component" value="Segment"/>
</dbReference>
<reference evidence="1 2" key="1">
    <citation type="journal article" date="2012" name="Appl. Environ. Microbiol.">
        <title>High Diversity and Novel Species of Pseudomonas aeruginosa Bacteriophages.</title>
        <authorList>
            <person name="Sepulveda-Robles O."/>
            <person name="Kameyama L."/>
            <person name="Guarneros G."/>
        </authorList>
    </citation>
    <scope>NUCLEOTIDE SEQUENCE [LARGE SCALE GENOMIC DNA]</scope>
</reference>
<gene>
    <name evidence="1" type="ORF">PaMx74_61</name>
</gene>
<dbReference type="RefSeq" id="YP_009199500.1">
    <property type="nucleotide sequence ID" value="NC_028809.1"/>
</dbReference>
<name>A0A0S0N1F8_9CAUD</name>
<protein>
    <submittedName>
        <fullName evidence="1">Uncharacterized protein</fullName>
    </submittedName>
</protein>
<sequence>MSRCREHGVTLPCPLCAQGAWPLRDLNAVADFAGNPVDRPDGLVPGRRYVRLSEVVRSIGRRWTELERVKLTALAPIYATKNALVREARIGAIDVGRLEKAARQVAKGLESDPDPVVEHYMRAIIDEESPW</sequence>
<evidence type="ECO:0000313" key="1">
    <source>
        <dbReference type="EMBL" id="ALH23484.1"/>
    </source>
</evidence>
<dbReference type="OrthoDB" id="31965at10239"/>
<accession>A0A0S0N1F8</accession>
<dbReference type="GeneID" id="26626411"/>
<proteinExistence type="predicted"/>